<dbReference type="RefSeq" id="WP_013253297.1">
    <property type="nucleotide sequence ID" value="NC_014364.1"/>
</dbReference>
<accession>E1RBV3</accession>
<dbReference type="HOGENOM" id="CLU_181375_0_0_12"/>
<dbReference type="eggNOG" id="COG4118">
    <property type="taxonomic scope" value="Bacteria"/>
</dbReference>
<sequence length="92" mass="10580">MKFITVRDLRTSPAQIWKQLPEEQEMVITNNGKPIALLTPLSDTNLEETVKAIRKARAINAVRAIQEISLKNGNSEMSNEEIEKEIKEYRKK</sequence>
<gene>
    <name evidence="3" type="ordered locus">Spirs_0696</name>
</gene>
<dbReference type="SUPFAM" id="SSF143120">
    <property type="entry name" value="YefM-like"/>
    <property type="match status" value="1"/>
</dbReference>
<dbReference type="OrthoDB" id="1726349at2"/>
<comment type="similarity">
    <text evidence="1 2">Belongs to the phD/YefM antitoxin family.</text>
</comment>
<dbReference type="KEGG" id="ssm:Spirs_0696"/>
<dbReference type="STRING" id="573413.Spirs_0696"/>
<evidence type="ECO:0000256" key="2">
    <source>
        <dbReference type="RuleBase" id="RU362080"/>
    </source>
</evidence>
<dbReference type="InterPro" id="IPR036165">
    <property type="entry name" value="YefM-like_sf"/>
</dbReference>
<name>E1RBV3_SEDSS</name>
<dbReference type="Pfam" id="PF02604">
    <property type="entry name" value="PhdYeFM_antitox"/>
    <property type="match status" value="1"/>
</dbReference>
<keyword evidence="4" id="KW-1185">Reference proteome</keyword>
<dbReference type="InterPro" id="IPR006442">
    <property type="entry name" value="Antitoxin_Phd/YefM"/>
</dbReference>
<organism evidence="3 4">
    <name type="scientific">Sediminispirochaeta smaragdinae (strain DSM 11293 / JCM 15392 / SEBR 4228)</name>
    <name type="common">Spirochaeta smaragdinae</name>
    <dbReference type="NCBI Taxonomy" id="573413"/>
    <lineage>
        <taxon>Bacteria</taxon>
        <taxon>Pseudomonadati</taxon>
        <taxon>Spirochaetota</taxon>
        <taxon>Spirochaetia</taxon>
        <taxon>Spirochaetales</taxon>
        <taxon>Spirochaetaceae</taxon>
        <taxon>Sediminispirochaeta</taxon>
    </lineage>
</organism>
<proteinExistence type="inferred from homology"/>
<evidence type="ECO:0000256" key="1">
    <source>
        <dbReference type="ARBA" id="ARBA00009981"/>
    </source>
</evidence>
<protein>
    <recommendedName>
        <fullName evidence="2">Antitoxin</fullName>
    </recommendedName>
</protein>
<evidence type="ECO:0000313" key="4">
    <source>
        <dbReference type="Proteomes" id="UP000002318"/>
    </source>
</evidence>
<comment type="function">
    <text evidence="2">Antitoxin component of a type II toxin-antitoxin (TA) system.</text>
</comment>
<reference evidence="3 4" key="1">
    <citation type="journal article" date="2010" name="Stand. Genomic Sci.">
        <title>Complete genome sequence of Spirochaeta smaragdinae type strain (SEBR 4228).</title>
        <authorList>
            <person name="Mavromatis K."/>
            <person name="Yasawong M."/>
            <person name="Chertkov O."/>
            <person name="Lapidus A."/>
            <person name="Lucas S."/>
            <person name="Nolan M."/>
            <person name="Del Rio T.G."/>
            <person name="Tice H."/>
            <person name="Cheng J.F."/>
            <person name="Pitluck S."/>
            <person name="Liolios K."/>
            <person name="Ivanova N."/>
            <person name="Tapia R."/>
            <person name="Han C."/>
            <person name="Bruce D."/>
            <person name="Goodwin L."/>
            <person name="Pati A."/>
            <person name="Chen A."/>
            <person name="Palaniappan K."/>
            <person name="Land M."/>
            <person name="Hauser L."/>
            <person name="Chang Y.J."/>
            <person name="Jeffries C.D."/>
            <person name="Detter J.C."/>
            <person name="Rohde M."/>
            <person name="Brambilla E."/>
            <person name="Spring S."/>
            <person name="Goker M."/>
            <person name="Sikorski J."/>
            <person name="Woyke T."/>
            <person name="Bristow J."/>
            <person name="Eisen J.A."/>
            <person name="Markowitz V."/>
            <person name="Hugenholtz P."/>
            <person name="Klenk H.P."/>
            <person name="Kyrpides N.C."/>
        </authorList>
    </citation>
    <scope>NUCLEOTIDE SEQUENCE [LARGE SCALE GENOMIC DNA]</scope>
    <source>
        <strain evidence="4">DSM 11293 / JCM 15392 / SEBR 4228</strain>
    </source>
</reference>
<evidence type="ECO:0000313" key="3">
    <source>
        <dbReference type="EMBL" id="ADK79833.1"/>
    </source>
</evidence>
<dbReference type="EMBL" id="CP002116">
    <property type="protein sequence ID" value="ADK79833.1"/>
    <property type="molecule type" value="Genomic_DNA"/>
</dbReference>
<dbReference type="AlphaFoldDB" id="E1RBV3"/>
<dbReference type="Proteomes" id="UP000002318">
    <property type="component" value="Chromosome"/>
</dbReference>